<protein>
    <submittedName>
        <fullName evidence="4">Glycine/D-amino acid oxidase-like deaminating enzyme</fullName>
    </submittedName>
</protein>
<dbReference type="GO" id="GO:0005737">
    <property type="term" value="C:cytoplasm"/>
    <property type="evidence" value="ECO:0007669"/>
    <property type="project" value="TreeGrafter"/>
</dbReference>
<dbReference type="PANTHER" id="PTHR13847:SF289">
    <property type="entry name" value="GLYCINE OXIDASE"/>
    <property type="match status" value="1"/>
</dbReference>
<accession>A0A2P8DUI7</accession>
<feature type="region of interest" description="Disordered" evidence="2">
    <location>
        <begin position="216"/>
        <end position="239"/>
    </location>
</feature>
<evidence type="ECO:0000313" key="5">
    <source>
        <dbReference type="Proteomes" id="UP000240542"/>
    </source>
</evidence>
<evidence type="ECO:0000313" key="4">
    <source>
        <dbReference type="EMBL" id="PSL00871.1"/>
    </source>
</evidence>
<evidence type="ECO:0000256" key="1">
    <source>
        <dbReference type="ARBA" id="ARBA00023002"/>
    </source>
</evidence>
<feature type="domain" description="FAD dependent oxidoreductase" evidence="3">
    <location>
        <begin position="8"/>
        <end position="364"/>
    </location>
</feature>
<dbReference type="InterPro" id="IPR006076">
    <property type="entry name" value="FAD-dep_OxRdtase"/>
</dbReference>
<proteinExistence type="predicted"/>
<gene>
    <name evidence="4" type="ORF">CLV63_101350</name>
</gene>
<dbReference type="InterPro" id="IPR036188">
    <property type="entry name" value="FAD/NAD-bd_sf"/>
</dbReference>
<keyword evidence="1" id="KW-0560">Oxidoreductase</keyword>
<evidence type="ECO:0000259" key="3">
    <source>
        <dbReference type="Pfam" id="PF01266"/>
    </source>
</evidence>
<sequence length="385" mass="39848">MDSAQHETVIIGAGVIGAALAYRLSTSGTPVTVIDRATPATGASGAGFSWVNAAHKTPSDYFRLNAKGVAAHHAWRAALPGASWFHPVGNIELTRRGETTAALEARSEELATAGYPVRRMAGAEARDAVPGLQIPDGAGVFHFQDEGWVDAPAMTHDLLHRAVQAGAALRTHDPVVGIERSANGRVAAVRLRSGGTVSGAEFVIAAGNGASALLSELGAPDPLTSGDGHPGPRTGPGAPHPTVGMVVETTAVADAPRPVVHAPGISFRPAPNGGLTLTDNPTAAQWSRADPRLWDVPALLMERAARLLPQLHGAHIAQVRVGERVLPVDGLSVAGRLPGAPNAYLVVTHSGVTLAPFLAELIADEIGGAERGELAGFRPDRFERR</sequence>
<dbReference type="Gene3D" id="3.30.9.10">
    <property type="entry name" value="D-Amino Acid Oxidase, subunit A, domain 2"/>
    <property type="match status" value="1"/>
</dbReference>
<dbReference type="RefSeq" id="WP_170134115.1">
    <property type="nucleotide sequence ID" value="NZ_PYGA01000001.1"/>
</dbReference>
<keyword evidence="5" id="KW-1185">Reference proteome</keyword>
<organism evidence="4 5">
    <name type="scientific">Murinocardiopsis flavida</name>
    <dbReference type="NCBI Taxonomy" id="645275"/>
    <lineage>
        <taxon>Bacteria</taxon>
        <taxon>Bacillati</taxon>
        <taxon>Actinomycetota</taxon>
        <taxon>Actinomycetes</taxon>
        <taxon>Streptosporangiales</taxon>
        <taxon>Nocardiopsidaceae</taxon>
        <taxon>Murinocardiopsis</taxon>
    </lineage>
</organism>
<dbReference type="Proteomes" id="UP000240542">
    <property type="component" value="Unassembled WGS sequence"/>
</dbReference>
<dbReference type="Pfam" id="PF01266">
    <property type="entry name" value="DAO"/>
    <property type="match status" value="1"/>
</dbReference>
<reference evidence="4 5" key="1">
    <citation type="submission" date="2018-03" db="EMBL/GenBank/DDBJ databases">
        <title>Genomic Encyclopedia of Archaeal and Bacterial Type Strains, Phase II (KMG-II): from individual species to whole genera.</title>
        <authorList>
            <person name="Goeker M."/>
        </authorList>
    </citation>
    <scope>NUCLEOTIDE SEQUENCE [LARGE SCALE GENOMIC DNA]</scope>
    <source>
        <strain evidence="4 5">DSM 45312</strain>
    </source>
</reference>
<dbReference type="SUPFAM" id="SSF51905">
    <property type="entry name" value="FAD/NAD(P)-binding domain"/>
    <property type="match status" value="1"/>
</dbReference>
<name>A0A2P8DUI7_9ACTN</name>
<comment type="caution">
    <text evidence="4">The sequence shown here is derived from an EMBL/GenBank/DDBJ whole genome shotgun (WGS) entry which is preliminary data.</text>
</comment>
<dbReference type="GO" id="GO:0016491">
    <property type="term" value="F:oxidoreductase activity"/>
    <property type="evidence" value="ECO:0007669"/>
    <property type="project" value="UniProtKB-KW"/>
</dbReference>
<dbReference type="Gene3D" id="3.50.50.60">
    <property type="entry name" value="FAD/NAD(P)-binding domain"/>
    <property type="match status" value="1"/>
</dbReference>
<dbReference type="AlphaFoldDB" id="A0A2P8DUI7"/>
<dbReference type="EMBL" id="PYGA01000001">
    <property type="protein sequence ID" value="PSL00871.1"/>
    <property type="molecule type" value="Genomic_DNA"/>
</dbReference>
<dbReference type="PANTHER" id="PTHR13847">
    <property type="entry name" value="SARCOSINE DEHYDROGENASE-RELATED"/>
    <property type="match status" value="1"/>
</dbReference>
<evidence type="ECO:0000256" key="2">
    <source>
        <dbReference type="SAM" id="MobiDB-lite"/>
    </source>
</evidence>